<protein>
    <recommendedName>
        <fullName evidence="3">SMI1/KNR4 family protein</fullName>
    </recommendedName>
</protein>
<proteinExistence type="predicted"/>
<dbReference type="AlphaFoldDB" id="A0A5S9R2V6"/>
<dbReference type="RefSeq" id="WP_159232703.1">
    <property type="nucleotide sequence ID" value="NZ_CACSIP010000027.1"/>
</dbReference>
<dbReference type="EMBL" id="CACSIP010000027">
    <property type="protein sequence ID" value="CAA0126839.1"/>
    <property type="molecule type" value="Genomic_DNA"/>
</dbReference>
<dbReference type="Proteomes" id="UP000430146">
    <property type="component" value="Unassembled WGS sequence"/>
</dbReference>
<dbReference type="PANTHER" id="PTHR32011:SF2">
    <property type="entry name" value="OS08G0472400 PROTEIN"/>
    <property type="match status" value="1"/>
</dbReference>
<dbReference type="OrthoDB" id="264195at2"/>
<organism evidence="1 2">
    <name type="scientific">Mycolicibacterium vanbaalenii</name>
    <name type="common">Mycobacterium vanbaalenii</name>
    <dbReference type="NCBI Taxonomy" id="110539"/>
    <lineage>
        <taxon>Bacteria</taxon>
        <taxon>Bacillati</taxon>
        <taxon>Actinomycetota</taxon>
        <taxon>Actinomycetes</taxon>
        <taxon>Mycobacteriales</taxon>
        <taxon>Mycobacteriaceae</taxon>
        <taxon>Mycolicibacterium</taxon>
    </lineage>
</organism>
<name>A0A5S9R2V6_MYCVN</name>
<evidence type="ECO:0000313" key="1">
    <source>
        <dbReference type="EMBL" id="CAA0126839.1"/>
    </source>
</evidence>
<evidence type="ECO:0000313" key="2">
    <source>
        <dbReference type="Proteomes" id="UP000430146"/>
    </source>
</evidence>
<gene>
    <name evidence="1" type="ORF">AELLOGFF_04983</name>
</gene>
<dbReference type="PANTHER" id="PTHR32011">
    <property type="entry name" value="OS08G0472400 PROTEIN"/>
    <property type="match status" value="1"/>
</dbReference>
<evidence type="ECO:0008006" key="3">
    <source>
        <dbReference type="Google" id="ProtNLM"/>
    </source>
</evidence>
<sequence>MTASQPDGAHLGAEAARRLSVFDSADISPGLSAAEIAQVETDFDFEFADDHRAFLAAGLPLGDSWPDWRSATRRTLGALLALPADGVLFDVEWNEYWHHDWGRRPARMKDALRTARYRLARVPRMVPVFGHRFLPAGRGSSGHPVLSIYRTEILCCGDDLVHYVDNEFGPEPHRPGSARPTVEFWSDLTQ</sequence>
<reference evidence="1 2" key="1">
    <citation type="submission" date="2019-11" db="EMBL/GenBank/DDBJ databases">
        <authorList>
            <person name="Holert J."/>
        </authorList>
    </citation>
    <scope>NUCLEOTIDE SEQUENCE [LARGE SCALE GENOMIC DNA]</scope>
    <source>
        <strain evidence="1">BC8_1</strain>
    </source>
</reference>
<accession>A0A5S9R2V6</accession>
<keyword evidence="2" id="KW-1185">Reference proteome</keyword>